<dbReference type="GO" id="GO:0043565">
    <property type="term" value="F:sequence-specific DNA binding"/>
    <property type="evidence" value="ECO:0007669"/>
    <property type="project" value="InterPro"/>
</dbReference>
<dbReference type="EMBL" id="CP009285">
    <property type="protein sequence ID" value="AIQ57479.1"/>
    <property type="molecule type" value="Genomic_DNA"/>
</dbReference>
<dbReference type="Gene3D" id="1.10.10.60">
    <property type="entry name" value="Homeodomain-like"/>
    <property type="match status" value="2"/>
</dbReference>
<dbReference type="SUPFAM" id="SSF52172">
    <property type="entry name" value="CheY-like"/>
    <property type="match status" value="1"/>
</dbReference>
<dbReference type="PANTHER" id="PTHR43280:SF2">
    <property type="entry name" value="HTH-TYPE TRANSCRIPTIONAL REGULATOR EXSA"/>
    <property type="match status" value="1"/>
</dbReference>
<name>A0A089MLS4_PAEBO</name>
<reference evidence="7" key="1">
    <citation type="submission" date="2014-08" db="EMBL/GenBank/DDBJ databases">
        <title>Comparative genomics of the Paenibacillus odorifer group.</title>
        <authorList>
            <person name="den Bakker H.C."/>
            <person name="Tsai Y.-C.Y.-C."/>
            <person name="Martin N."/>
            <person name="Korlach J."/>
            <person name="Wiedmann M."/>
        </authorList>
    </citation>
    <scope>NUCLEOTIDE SEQUENCE [LARGE SCALE GENOMIC DNA]</scope>
    <source>
        <strain evidence="7">DSM 13188</strain>
    </source>
</reference>
<keyword evidence="3" id="KW-0804">Transcription</keyword>
<dbReference type="AlphaFoldDB" id="A0A089MLS4"/>
<dbReference type="InterPro" id="IPR011006">
    <property type="entry name" value="CheY-like_superfamily"/>
</dbReference>
<feature type="modified residue" description="4-aspartylphosphate" evidence="4">
    <location>
        <position position="55"/>
    </location>
</feature>
<evidence type="ECO:0000259" key="6">
    <source>
        <dbReference type="PROSITE" id="PS50110"/>
    </source>
</evidence>
<dbReference type="Gene3D" id="3.40.50.2300">
    <property type="match status" value="1"/>
</dbReference>
<proteinExistence type="predicted"/>
<keyword evidence="4" id="KW-0597">Phosphoprotein</keyword>
<feature type="domain" description="Response regulatory" evidence="6">
    <location>
        <begin position="3"/>
        <end position="120"/>
    </location>
</feature>
<dbReference type="PROSITE" id="PS00041">
    <property type="entry name" value="HTH_ARAC_FAMILY_1"/>
    <property type="match status" value="1"/>
</dbReference>
<dbReference type="PANTHER" id="PTHR43280">
    <property type="entry name" value="ARAC-FAMILY TRANSCRIPTIONAL REGULATOR"/>
    <property type="match status" value="1"/>
</dbReference>
<evidence type="ECO:0000256" key="4">
    <source>
        <dbReference type="PROSITE-ProRule" id="PRU00169"/>
    </source>
</evidence>
<evidence type="ECO:0000313" key="8">
    <source>
        <dbReference type="Proteomes" id="UP000029518"/>
    </source>
</evidence>
<dbReference type="Pfam" id="PF00072">
    <property type="entry name" value="Response_reg"/>
    <property type="match status" value="1"/>
</dbReference>
<dbReference type="InterPro" id="IPR001789">
    <property type="entry name" value="Sig_transdc_resp-reg_receiver"/>
</dbReference>
<evidence type="ECO:0000256" key="1">
    <source>
        <dbReference type="ARBA" id="ARBA00023015"/>
    </source>
</evidence>
<dbReference type="InterPro" id="IPR018062">
    <property type="entry name" value="HTH_AraC-typ_CS"/>
</dbReference>
<keyword evidence="1" id="KW-0805">Transcription regulation</keyword>
<evidence type="ECO:0008006" key="9">
    <source>
        <dbReference type="Google" id="ProtNLM"/>
    </source>
</evidence>
<keyword evidence="2" id="KW-0238">DNA-binding</keyword>
<keyword evidence="8" id="KW-1185">Reference proteome</keyword>
<dbReference type="Proteomes" id="UP000029518">
    <property type="component" value="Chromosome"/>
</dbReference>
<dbReference type="KEGG" id="pbd:PBOR_11485"/>
<dbReference type="InterPro" id="IPR018060">
    <property type="entry name" value="HTH_AraC"/>
</dbReference>
<gene>
    <name evidence="7" type="ORF">PBOR_11485</name>
</gene>
<dbReference type="PROSITE" id="PS01124">
    <property type="entry name" value="HTH_ARAC_FAMILY_2"/>
    <property type="match status" value="1"/>
</dbReference>
<dbReference type="OrthoDB" id="384217at2"/>
<evidence type="ECO:0000259" key="5">
    <source>
        <dbReference type="PROSITE" id="PS01124"/>
    </source>
</evidence>
<evidence type="ECO:0000256" key="2">
    <source>
        <dbReference type="ARBA" id="ARBA00023125"/>
    </source>
</evidence>
<sequence length="547" mass="60523">MFRMLIVEDERWEREGLVEFLDWESMGISVVETAADGIEGLDKALELKPDIIITDIQMPGRNGIEMAKLVMEQLPGVRIVVLTGYDDFGFAREALRFGAVDYVLKPVAEEEMLGTMLKVVQGCEDQLLKRREEELIRLEKDAVHHLSLRQQVMDLLLGRGGGETQQQTINELRDNGYLEADAFSVWLCSGPGLLPKPDTMEMEQIARSVLGRQVLVHSAAAGAGKGIHAAFVLLIALQQDEVSMQAQLAEQLLQALHLRPASADDMAREQIDPPGRIISIGSPREDIAFISESYRESQSAFNFAVFNGLGGVVAADGEQAARKQFTKDSEVFTQQFRELAKRLRHDLGSGGATGPVMDELFTLLAAHPGAGRSYIASLLGGVIESCSSLAMPAAQATTAVATNHMEALLAGSRLPDMRAYTAGVIGEMARLLEEKRNRKDDYLINRVIDLIEQQYGNQDLSLAYLAGEVFVSPNHLGMVFKKKTGKTPSEYIQEYRLARAEEMLRTTKQRIAVVAEQIGIPNPSYFGLLYKQVYGMTPGEYREFVQR</sequence>
<dbReference type="PROSITE" id="PS50110">
    <property type="entry name" value="RESPONSE_REGULATORY"/>
    <property type="match status" value="1"/>
</dbReference>
<dbReference type="HOGENOM" id="CLU_000445_5_0_9"/>
<dbReference type="Pfam" id="PF12833">
    <property type="entry name" value="HTH_18"/>
    <property type="match status" value="1"/>
</dbReference>
<dbReference type="SMART" id="SM00448">
    <property type="entry name" value="REC"/>
    <property type="match status" value="1"/>
</dbReference>
<dbReference type="GO" id="GO:0003700">
    <property type="term" value="F:DNA-binding transcription factor activity"/>
    <property type="evidence" value="ECO:0007669"/>
    <property type="project" value="InterPro"/>
</dbReference>
<evidence type="ECO:0000313" key="7">
    <source>
        <dbReference type="EMBL" id="AIQ57479.1"/>
    </source>
</evidence>
<dbReference type="GO" id="GO:0000160">
    <property type="term" value="P:phosphorelay signal transduction system"/>
    <property type="evidence" value="ECO:0007669"/>
    <property type="project" value="InterPro"/>
</dbReference>
<evidence type="ECO:0000256" key="3">
    <source>
        <dbReference type="ARBA" id="ARBA00023163"/>
    </source>
</evidence>
<dbReference type="InterPro" id="IPR009057">
    <property type="entry name" value="Homeodomain-like_sf"/>
</dbReference>
<dbReference type="SMART" id="SM00342">
    <property type="entry name" value="HTH_ARAC"/>
    <property type="match status" value="1"/>
</dbReference>
<dbReference type="SUPFAM" id="SSF46689">
    <property type="entry name" value="Homeodomain-like"/>
    <property type="match status" value="2"/>
</dbReference>
<dbReference type="RefSeq" id="WP_042211708.1">
    <property type="nucleotide sequence ID" value="NZ_CP009285.1"/>
</dbReference>
<accession>A0A089MLS4</accession>
<feature type="domain" description="HTH araC/xylS-type" evidence="5">
    <location>
        <begin position="445"/>
        <end position="544"/>
    </location>
</feature>
<dbReference type="CDD" id="cd17536">
    <property type="entry name" value="REC_YesN-like"/>
    <property type="match status" value="1"/>
</dbReference>
<organism evidence="7 8">
    <name type="scientific">Paenibacillus borealis</name>
    <dbReference type="NCBI Taxonomy" id="160799"/>
    <lineage>
        <taxon>Bacteria</taxon>
        <taxon>Bacillati</taxon>
        <taxon>Bacillota</taxon>
        <taxon>Bacilli</taxon>
        <taxon>Bacillales</taxon>
        <taxon>Paenibacillaceae</taxon>
        <taxon>Paenibacillus</taxon>
    </lineage>
</organism>
<protein>
    <recommendedName>
        <fullName evidence="9">DNA-binding response regulator</fullName>
    </recommendedName>
</protein>